<evidence type="ECO:0000313" key="3">
    <source>
        <dbReference type="EMBL" id="SPQ94538.1"/>
    </source>
</evidence>
<feature type="region of interest" description="Disordered" evidence="1">
    <location>
        <begin position="861"/>
        <end position="906"/>
    </location>
</feature>
<feature type="transmembrane region" description="Helical" evidence="2">
    <location>
        <begin position="464"/>
        <end position="484"/>
    </location>
</feature>
<evidence type="ECO:0000256" key="2">
    <source>
        <dbReference type="SAM" id="Phobius"/>
    </source>
</evidence>
<evidence type="ECO:0000256" key="1">
    <source>
        <dbReference type="SAM" id="MobiDB-lite"/>
    </source>
</evidence>
<dbReference type="Proteomes" id="UP000290189">
    <property type="component" value="Unassembled WGS sequence"/>
</dbReference>
<feature type="compositionally biased region" description="Low complexity" evidence="1">
    <location>
        <begin position="27"/>
        <end position="43"/>
    </location>
</feature>
<dbReference type="AlphaFoldDB" id="A0A3P3Y2X5"/>
<feature type="region of interest" description="Disordered" evidence="1">
    <location>
        <begin position="1"/>
        <end position="67"/>
    </location>
</feature>
<feature type="compositionally biased region" description="Polar residues" evidence="1">
    <location>
        <begin position="885"/>
        <end position="896"/>
    </location>
</feature>
<keyword evidence="2" id="KW-1133">Transmembrane helix</keyword>
<feature type="compositionally biased region" description="Low complexity" evidence="1">
    <location>
        <begin position="50"/>
        <end position="61"/>
    </location>
</feature>
<proteinExistence type="predicted"/>
<reference evidence="3 4" key="1">
    <citation type="submission" date="2018-03" db="EMBL/GenBank/DDBJ databases">
        <authorList>
            <person name="Fogelqvist J."/>
        </authorList>
    </citation>
    <scope>NUCLEOTIDE SEQUENCE [LARGE SCALE GENOMIC DNA]</scope>
</reference>
<accession>A0A3P3Y2X5</accession>
<sequence length="906" mass="96424">MASWQAPHRRPSSPPPIAKPHQVACEPPASQPGRSAAPPGAGATESHVDSAASAQTGTSSGNTKKKASGFSNRLTAIRLRMKVLLVVAEVILAVALTVQLVALNAGLSSALVRKNEAFVKLIALQYQDASNKMALGSNTYRTSSSPICAAMLSPGATRVGVNALTLETRLRALDIAVVVDSNAVIQLAGHTHLIGTTFDPSTEISTYINSSAKGQLSLTVMADTTFLQSLGVPEYVTNGDNALPGYSVNSVAPVRLVVTPLECRPGSAPTSFLIFGDMITRRKATMVAEGPSSSKDTFSAIIGKTPAGSWTTFASYERVVGADPPTYPDYDWSTFATDLDTALQDPGRIHSTTSVRLGTSTYTVSYMARSAATMGGQPYDQVSSPSVVLVNGSPQSLQQDIMSGAIAWHVPAGILMMIATVGATVAVVKLFIVPVEALIEASAHKQFKRFNEGLRKLKKNRPHIYLLTGIIAMTQGVLLGLVFINRHMITNAFANFSVVTSQGQSMNYIVNTKLEQMTLGIQTLGFNPAVGQAANSTDPTVIATVNALLAAQVSLRKIEVAALVDLHGVVVASALPATIGAPFGVKHIVDYVRDPPTNTSFAFVDRIPLSMMRAVANETVWRDPLPGTIVAPSTLRWPQATHGVLVRVVISPVLYDATVPSSPVSYLVFVDALNGKGAVVENVVSTFTDGYAAIYFLDPSTRTMVLATSALQHSGSGPMLADTGIDMDALYRGVLSDLNGSGILVEQGNTVDGEGMSVAIVPYRKFPLGTTPVRDTSDSYTMVYMVRGQAEASWQQLLATQLSVQIVIMAVEMLASVAITLLAFVPLQRFLSALDRAFNVPSMSQERMAKYENKAMEMVQAAESGTRDQSEPARSHPNTIPVISHNMTIGDTSNRTTRVDAWNEER</sequence>
<keyword evidence="3" id="KW-0496">Mitochondrion</keyword>
<evidence type="ECO:0000313" key="4">
    <source>
        <dbReference type="Proteomes" id="UP000290189"/>
    </source>
</evidence>
<feature type="compositionally biased region" description="Basic and acidic residues" evidence="1">
    <location>
        <begin position="865"/>
        <end position="874"/>
    </location>
</feature>
<name>A0A3P3Y2X5_PLABS</name>
<gene>
    <name evidence="3" type="ORF">PLBR_LOCUS1753</name>
</gene>
<feature type="transmembrane region" description="Helical" evidence="2">
    <location>
        <begin position="406"/>
        <end position="439"/>
    </location>
</feature>
<dbReference type="EMBL" id="OVEO01000002">
    <property type="protein sequence ID" value="SPQ94538.1"/>
    <property type="molecule type" value="Genomic_DNA"/>
</dbReference>
<organism evidence="3 4">
    <name type="scientific">Plasmodiophora brassicae</name>
    <name type="common">Clubroot disease agent</name>
    <dbReference type="NCBI Taxonomy" id="37360"/>
    <lineage>
        <taxon>Eukaryota</taxon>
        <taxon>Sar</taxon>
        <taxon>Rhizaria</taxon>
        <taxon>Endomyxa</taxon>
        <taxon>Phytomyxea</taxon>
        <taxon>Plasmodiophorida</taxon>
        <taxon>Plasmodiophoridae</taxon>
        <taxon>Plasmodiophora</taxon>
    </lineage>
</organism>
<feature type="compositionally biased region" description="Basic and acidic residues" evidence="1">
    <location>
        <begin position="897"/>
        <end position="906"/>
    </location>
</feature>
<geneLocation type="mitochondrion" evidence="3"/>
<keyword evidence="2" id="KW-0812">Transmembrane</keyword>
<feature type="transmembrane region" description="Helical" evidence="2">
    <location>
        <begin position="83"/>
        <end position="107"/>
    </location>
</feature>
<protein>
    <submittedName>
        <fullName evidence="3">Uncharacterized protein</fullName>
    </submittedName>
</protein>
<keyword evidence="2" id="KW-0472">Membrane</keyword>